<dbReference type="InterPro" id="IPR001580">
    <property type="entry name" value="Calret/calnex"/>
</dbReference>
<evidence type="ECO:0000256" key="6">
    <source>
        <dbReference type="ARBA" id="ARBA00023136"/>
    </source>
</evidence>
<dbReference type="PANTHER" id="PTHR11073">
    <property type="entry name" value="CALRETICULIN AND CALNEXIN"/>
    <property type="match status" value="1"/>
</dbReference>
<dbReference type="EMBL" id="MBFT01001258">
    <property type="protein sequence ID" value="PVU84650.1"/>
    <property type="molecule type" value="Genomic_DNA"/>
</dbReference>
<dbReference type="GO" id="GO:0051082">
    <property type="term" value="F:unfolded protein binding"/>
    <property type="evidence" value="ECO:0007669"/>
    <property type="project" value="InterPro"/>
</dbReference>
<dbReference type="InterPro" id="IPR009033">
    <property type="entry name" value="Calreticulin/calnexin_P_dom_sf"/>
</dbReference>
<protein>
    <recommendedName>
        <fullName evidence="14">Calnexin</fullName>
    </recommendedName>
</protein>
<dbReference type="OrthoDB" id="1938156at2759"/>
<keyword evidence="6" id="KW-0472">Membrane</keyword>
<dbReference type="GO" id="GO:0005789">
    <property type="term" value="C:endoplasmic reticulum membrane"/>
    <property type="evidence" value="ECO:0007669"/>
    <property type="project" value="UniProtKB-SubCell"/>
</dbReference>
<dbReference type="GO" id="GO:0036503">
    <property type="term" value="P:ERAD pathway"/>
    <property type="evidence" value="ECO:0007669"/>
    <property type="project" value="TreeGrafter"/>
</dbReference>
<dbReference type="EMBL" id="MBFT01000563">
    <property type="protein sequence ID" value="PVU89237.1"/>
    <property type="molecule type" value="Genomic_DNA"/>
</dbReference>
<evidence type="ECO:0000256" key="4">
    <source>
        <dbReference type="ARBA" id="ARBA00022824"/>
    </source>
</evidence>
<dbReference type="STRING" id="61424.A0A2T9YA97"/>
<accession>A0A2T9YA97</accession>
<evidence type="ECO:0000256" key="10">
    <source>
        <dbReference type="SAM" id="MobiDB-lite"/>
    </source>
</evidence>
<feature type="signal peptide" evidence="9">
    <location>
        <begin position="1"/>
        <end position="21"/>
    </location>
</feature>
<feature type="chain" id="PRO_5036512373" description="Calnexin" evidence="9">
    <location>
        <begin position="22"/>
        <end position="599"/>
    </location>
</feature>
<evidence type="ECO:0000313" key="13">
    <source>
        <dbReference type="Proteomes" id="UP000245699"/>
    </source>
</evidence>
<dbReference type="Gene3D" id="2.60.120.200">
    <property type="match status" value="1"/>
</dbReference>
<evidence type="ECO:0000313" key="11">
    <source>
        <dbReference type="EMBL" id="PVU84650.1"/>
    </source>
</evidence>
<dbReference type="FunFam" id="2.10.250.10:FF:000001">
    <property type="entry name" value="Calnexin homolog"/>
    <property type="match status" value="1"/>
</dbReference>
<evidence type="ECO:0000256" key="1">
    <source>
        <dbReference type="ARBA" id="ARBA00004389"/>
    </source>
</evidence>
<feature type="disulfide bond" evidence="8">
    <location>
        <begin position="165"/>
        <end position="212"/>
    </location>
</feature>
<keyword evidence="5" id="KW-1133">Transmembrane helix</keyword>
<dbReference type="AlphaFoldDB" id="A0A2T9YA97"/>
<keyword evidence="9" id="KW-0732">Signal</keyword>
<reference evidence="12 13" key="1">
    <citation type="journal article" date="2018" name="MBio">
        <title>Comparative Genomics Reveals the Core Gene Toolbox for the Fungus-Insect Symbiosis.</title>
        <authorList>
            <person name="Wang Y."/>
            <person name="Stata M."/>
            <person name="Wang W."/>
            <person name="Stajich J.E."/>
            <person name="White M.M."/>
            <person name="Moncalvo J.M."/>
        </authorList>
    </citation>
    <scope>NUCLEOTIDE SEQUENCE [LARGE SCALE GENOMIC DNA]</scope>
    <source>
        <strain evidence="12 13">AUS-77-4</strain>
    </source>
</reference>
<evidence type="ECO:0000256" key="2">
    <source>
        <dbReference type="ARBA" id="ARBA00010983"/>
    </source>
</evidence>
<dbReference type="GO" id="GO:0006457">
    <property type="term" value="P:protein folding"/>
    <property type="evidence" value="ECO:0007669"/>
    <property type="project" value="InterPro"/>
</dbReference>
<evidence type="ECO:0000256" key="8">
    <source>
        <dbReference type="PIRSR" id="PIRSR601580-3"/>
    </source>
</evidence>
<keyword evidence="4 9" id="KW-0256">Endoplasmic reticulum</keyword>
<dbReference type="PROSITE" id="PS00804">
    <property type="entry name" value="CALRETICULIN_2"/>
    <property type="match status" value="1"/>
</dbReference>
<evidence type="ECO:0000256" key="7">
    <source>
        <dbReference type="ARBA" id="ARBA00023186"/>
    </source>
</evidence>
<evidence type="ECO:0000256" key="9">
    <source>
        <dbReference type="RuleBase" id="RU362126"/>
    </source>
</evidence>
<dbReference type="Pfam" id="PF00262">
    <property type="entry name" value="Calreticulin"/>
    <property type="match status" value="1"/>
</dbReference>
<dbReference type="PRINTS" id="PR00626">
    <property type="entry name" value="CALRETICULIN"/>
</dbReference>
<name>A0A2T9YA97_9FUNG</name>
<comment type="caution">
    <text evidence="12">The sequence shown here is derived from an EMBL/GenBank/DDBJ whole genome shotgun (WGS) entry which is preliminary data.</text>
</comment>
<dbReference type="PROSITE" id="PS00805">
    <property type="entry name" value="CALRETICULIN_REPEAT"/>
    <property type="match status" value="1"/>
</dbReference>
<keyword evidence="3" id="KW-0812">Transmembrane</keyword>
<feature type="compositionally biased region" description="Basic and acidic residues" evidence="10">
    <location>
        <begin position="584"/>
        <end position="599"/>
    </location>
</feature>
<dbReference type="FunFam" id="2.60.120.200:FF:000011">
    <property type="entry name" value="Probable calnexin"/>
    <property type="match status" value="1"/>
</dbReference>
<evidence type="ECO:0008006" key="14">
    <source>
        <dbReference type="Google" id="ProtNLM"/>
    </source>
</evidence>
<dbReference type="InterPro" id="IPR018124">
    <property type="entry name" value="Calret/calnex_CS"/>
</dbReference>
<proteinExistence type="inferred from homology"/>
<feature type="region of interest" description="Disordered" evidence="10">
    <location>
        <begin position="568"/>
        <end position="599"/>
    </location>
</feature>
<keyword evidence="7 9" id="KW-0143">Chaperone</keyword>
<sequence length="599" mass="68389">MKFNTKFLLLSAIFAFKLVASEELQDNLEENIKNDEPSSQKVLYDDIKQEDVLEAAKKIKLEDFTKLKVEDAIFWEQFTDETIPRWVTSKVKKIGDFGEEDFQYSGEWAFEEPQVYKGVNGDKGLVAKSPARHHAIAAKFESPFNPKGKTLVIQYEVKFQEAIECAGAYIKLLRGPTEYKDNNGPENDETIKNMDEFSNKTPFTIMFGPDKCGEGKVHFIFNQYNPITRKYEEKQLKNPPAPITDNISHLYTLIVDIDNSYKILIDNRVVSSGDLLTDFDPPVNPPREIPDANDTKPVDWVDEPKIVDISAVKPSDWDEDAPKMIEDVFRMKPDDWLDNEPFKIPDPSAKKPEDWDDEMDGDWEPPMIDNPKCIKASGCGPYKPPMIPNPNYKGKWSPPLIDNPDYKGVWEPRKIPNPDFFEVEFPCDFTPLAGVGIEIWTMNSGILFDNIYIGTSEEESSRIAIESWAPKFDKETEIHATIRFKETDKIAMEEFNKVPSVFDIRGRILYYYYLYNGNLHEMIKMTKGEGFIKAVTSHPYVTGVTIALLIYVSYLVNYFGSLIFSPQETPVAPATNAPSKKSAVKKESGSKMELAEKEK</sequence>
<evidence type="ECO:0000256" key="3">
    <source>
        <dbReference type="ARBA" id="ARBA00022692"/>
    </source>
</evidence>
<keyword evidence="8" id="KW-1015">Disulfide bond</keyword>
<gene>
    <name evidence="12" type="ORF">BB559_005178</name>
    <name evidence="11" type="ORF">BB559_007505</name>
</gene>
<dbReference type="InterPro" id="IPR013320">
    <property type="entry name" value="ConA-like_dom_sf"/>
</dbReference>
<evidence type="ECO:0000313" key="12">
    <source>
        <dbReference type="EMBL" id="PVU89237.1"/>
    </source>
</evidence>
<keyword evidence="13" id="KW-1185">Reference proteome</keyword>
<dbReference type="SUPFAM" id="SSF63887">
    <property type="entry name" value="P-domain of calnexin/calreticulin"/>
    <property type="match status" value="1"/>
</dbReference>
<organism evidence="12 13">
    <name type="scientific">Furculomyces boomerangus</name>
    <dbReference type="NCBI Taxonomy" id="61424"/>
    <lineage>
        <taxon>Eukaryota</taxon>
        <taxon>Fungi</taxon>
        <taxon>Fungi incertae sedis</taxon>
        <taxon>Zoopagomycota</taxon>
        <taxon>Kickxellomycotina</taxon>
        <taxon>Harpellomycetes</taxon>
        <taxon>Harpellales</taxon>
        <taxon>Harpellaceae</taxon>
        <taxon>Furculomyces</taxon>
    </lineage>
</organism>
<dbReference type="Gene3D" id="2.10.250.10">
    <property type="entry name" value="Calreticulin/calnexin, P domain"/>
    <property type="match status" value="1"/>
</dbReference>
<comment type="similarity">
    <text evidence="2 9">Belongs to the calreticulin family.</text>
</comment>
<dbReference type="SUPFAM" id="SSF49899">
    <property type="entry name" value="Concanavalin A-like lectins/glucanases"/>
    <property type="match status" value="2"/>
</dbReference>
<comment type="subcellular location">
    <subcellularLocation>
        <location evidence="1">Endoplasmic reticulum membrane</location>
        <topology evidence="1">Single-pass membrane protein</topology>
    </subcellularLocation>
</comment>
<dbReference type="Proteomes" id="UP000245699">
    <property type="component" value="Unassembled WGS sequence"/>
</dbReference>
<dbReference type="GO" id="GO:0005509">
    <property type="term" value="F:calcium ion binding"/>
    <property type="evidence" value="ECO:0007669"/>
    <property type="project" value="InterPro"/>
</dbReference>
<dbReference type="PANTHER" id="PTHR11073:SF1">
    <property type="entry name" value="CALNEXIN 14D-RELATED"/>
    <property type="match status" value="1"/>
</dbReference>
<evidence type="ECO:0000256" key="5">
    <source>
        <dbReference type="ARBA" id="ARBA00022989"/>
    </source>
</evidence>